<dbReference type="InterPro" id="IPR036390">
    <property type="entry name" value="WH_DNA-bd_sf"/>
</dbReference>
<keyword evidence="6" id="KW-0051">Antiviral defense</keyword>
<sequence length="186" mass="22376">MLRGRSLTKEILFMVAVGSILLSSFFLPNAPQILKPLIKWRKNWNKVDRRRIQEAIKRLNKKRLINFIEKGDKVYLEITEEGNKLLKSFDYDELKLPNPKRWDKKWRLVTFDIPDKKKRERNAFSEKLKDLGFYPLQESVFIYPYDCRDEIDFICEFLSISRHVNYCLVESLDKREGDLRNIFNLI</sequence>
<dbReference type="SUPFAM" id="SSF143430">
    <property type="entry name" value="TTP0101/SSO1404-like"/>
    <property type="match status" value="1"/>
</dbReference>
<dbReference type="Pfam" id="PF20803">
    <property type="entry name" value="PaaX_M"/>
    <property type="match status" value="1"/>
</dbReference>
<protein>
    <submittedName>
        <fullName evidence="9">CRISPR-associated endonuclease Cas2</fullName>
    </submittedName>
</protein>
<dbReference type="AlphaFoldDB" id="A0A2M8DME3"/>
<reference evidence="10" key="1">
    <citation type="submission" date="2017-09" db="EMBL/GenBank/DDBJ databases">
        <title>Depth-based differentiation of microbial function through sediment-hosted aquifers and enrichment of novel symbionts in the deep terrestrial subsurface.</title>
        <authorList>
            <person name="Probst A.J."/>
            <person name="Ladd B."/>
            <person name="Jarett J.K."/>
            <person name="Geller-Mcgrath D.E."/>
            <person name="Sieber C.M.K."/>
            <person name="Emerson J.B."/>
            <person name="Anantharaman K."/>
            <person name="Thomas B.C."/>
            <person name="Malmstrom R."/>
            <person name="Stieglmeier M."/>
            <person name="Klingl A."/>
            <person name="Woyke T."/>
            <person name="Ryan C.M."/>
            <person name="Banfield J.F."/>
        </authorList>
    </citation>
    <scope>NUCLEOTIDE SEQUENCE [LARGE SCALE GENOMIC DNA]</scope>
</reference>
<dbReference type="GO" id="GO:0004521">
    <property type="term" value="F:RNA endonuclease activity"/>
    <property type="evidence" value="ECO:0007669"/>
    <property type="project" value="InterPro"/>
</dbReference>
<evidence type="ECO:0000256" key="3">
    <source>
        <dbReference type="ARBA" id="ARBA00022759"/>
    </source>
</evidence>
<dbReference type="Gene3D" id="1.10.10.10">
    <property type="entry name" value="Winged helix-like DNA-binding domain superfamily/Winged helix DNA-binding domain"/>
    <property type="match status" value="1"/>
</dbReference>
<keyword evidence="1" id="KW-0540">Nuclease</keyword>
<dbReference type="Gene3D" id="3.30.70.2650">
    <property type="match status" value="1"/>
</dbReference>
<evidence type="ECO:0000256" key="2">
    <source>
        <dbReference type="ARBA" id="ARBA00022723"/>
    </source>
</evidence>
<dbReference type="EMBL" id="PFTB01000055">
    <property type="protein sequence ID" value="PJB99306.1"/>
    <property type="molecule type" value="Genomic_DNA"/>
</dbReference>
<dbReference type="GO" id="GO:0043571">
    <property type="term" value="P:maintenance of CRISPR repeat elements"/>
    <property type="evidence" value="ECO:0007669"/>
    <property type="project" value="InterPro"/>
</dbReference>
<dbReference type="PANTHER" id="PTHR30319">
    <property type="entry name" value="PHENYLACETIC ACID REGULATOR-RELATED TRANSCRIPTIONAL REPRESSOR"/>
    <property type="match status" value="1"/>
</dbReference>
<feature type="domain" description="Transcriptional repressor PaaX-like central Cas2-like" evidence="8">
    <location>
        <begin position="100"/>
        <end position="175"/>
    </location>
</feature>
<dbReference type="InterPro" id="IPR036388">
    <property type="entry name" value="WH-like_DNA-bd_sf"/>
</dbReference>
<evidence type="ECO:0000313" key="10">
    <source>
        <dbReference type="Proteomes" id="UP000228875"/>
    </source>
</evidence>
<evidence type="ECO:0000256" key="7">
    <source>
        <dbReference type="SAM" id="Phobius"/>
    </source>
</evidence>
<proteinExistence type="predicted"/>
<feature type="transmembrane region" description="Helical" evidence="7">
    <location>
        <begin position="12"/>
        <end position="30"/>
    </location>
</feature>
<dbReference type="InterPro" id="IPR021127">
    <property type="entry name" value="CRISPR_associated_Cas2"/>
</dbReference>
<evidence type="ECO:0000256" key="1">
    <source>
        <dbReference type="ARBA" id="ARBA00022722"/>
    </source>
</evidence>
<keyword evidence="7" id="KW-1133">Transmembrane helix</keyword>
<keyword evidence="4" id="KW-0378">Hydrolase</keyword>
<dbReference type="Proteomes" id="UP000228875">
    <property type="component" value="Unassembled WGS sequence"/>
</dbReference>
<keyword evidence="7" id="KW-0472">Membrane</keyword>
<dbReference type="NCBIfam" id="TIGR01573">
    <property type="entry name" value="cas2"/>
    <property type="match status" value="1"/>
</dbReference>
<dbReference type="SUPFAM" id="SSF46785">
    <property type="entry name" value="Winged helix' DNA-binding domain"/>
    <property type="match status" value="1"/>
</dbReference>
<gene>
    <name evidence="9" type="primary">cas2</name>
    <name evidence="9" type="ORF">CO077_02475</name>
</gene>
<dbReference type="GO" id="GO:0006351">
    <property type="term" value="P:DNA-templated transcription"/>
    <property type="evidence" value="ECO:0007669"/>
    <property type="project" value="TreeGrafter"/>
</dbReference>
<keyword evidence="2" id="KW-0479">Metal-binding</keyword>
<organism evidence="9 10">
    <name type="scientific">Candidatus Nealsonbacteria bacterium CG_4_9_14_0_8_um_filter_35_12</name>
    <dbReference type="NCBI Taxonomy" id="1974692"/>
    <lineage>
        <taxon>Bacteria</taxon>
        <taxon>Candidatus Nealsoniibacteriota</taxon>
    </lineage>
</organism>
<evidence type="ECO:0000256" key="5">
    <source>
        <dbReference type="ARBA" id="ARBA00022842"/>
    </source>
</evidence>
<dbReference type="InterPro" id="IPR048846">
    <property type="entry name" value="PaaX-like_central"/>
</dbReference>
<name>A0A2M8DME3_9BACT</name>
<accession>A0A2M8DME3</accession>
<comment type="caution">
    <text evidence="9">The sequence shown here is derived from an EMBL/GenBank/DDBJ whole genome shotgun (WGS) entry which is preliminary data.</text>
</comment>
<evidence type="ECO:0000313" key="9">
    <source>
        <dbReference type="EMBL" id="PJB99306.1"/>
    </source>
</evidence>
<keyword evidence="5" id="KW-0460">Magnesium</keyword>
<keyword evidence="3 9" id="KW-0255">Endonuclease</keyword>
<dbReference type="PANTHER" id="PTHR30319:SF1">
    <property type="entry name" value="TRANSCRIPTIONAL REPRESSOR PAAX"/>
    <property type="match status" value="1"/>
</dbReference>
<evidence type="ECO:0000259" key="8">
    <source>
        <dbReference type="Pfam" id="PF20803"/>
    </source>
</evidence>
<evidence type="ECO:0000256" key="4">
    <source>
        <dbReference type="ARBA" id="ARBA00022801"/>
    </source>
</evidence>
<keyword evidence="7" id="KW-0812">Transmembrane</keyword>
<evidence type="ECO:0000256" key="6">
    <source>
        <dbReference type="ARBA" id="ARBA00023118"/>
    </source>
</evidence>